<name>A0A0R3QRI1_9BILA</name>
<dbReference type="Proteomes" id="UP000280834">
    <property type="component" value="Unassembled WGS sequence"/>
</dbReference>
<protein>
    <submittedName>
        <fullName evidence="4">G_PROTEIN_RECEP_F1_2 domain-containing protein</fullName>
    </submittedName>
</protein>
<proteinExistence type="predicted"/>
<gene>
    <name evidence="2" type="ORF">BTMF_LOCUS8367</name>
</gene>
<dbReference type="EMBL" id="UZAG01016371">
    <property type="protein sequence ID" value="VDO27932.1"/>
    <property type="molecule type" value="Genomic_DNA"/>
</dbReference>
<feature type="transmembrane region" description="Helical" evidence="1">
    <location>
        <begin position="15"/>
        <end position="35"/>
    </location>
</feature>
<keyword evidence="3" id="KW-1185">Reference proteome</keyword>
<reference evidence="4" key="1">
    <citation type="submission" date="2017-02" db="UniProtKB">
        <authorList>
            <consortium name="WormBaseParasite"/>
        </authorList>
    </citation>
    <scope>IDENTIFICATION</scope>
</reference>
<reference evidence="2 3" key="2">
    <citation type="submission" date="2018-11" db="EMBL/GenBank/DDBJ databases">
        <authorList>
            <consortium name="Pathogen Informatics"/>
        </authorList>
    </citation>
    <scope>NUCLEOTIDE SEQUENCE [LARGE SCALE GENOMIC DNA]</scope>
</reference>
<sequence length="103" mass="11197">MEMHTFPDPAFKKKVNVVIVVLSTMSSNLSALLIVDLSIAITVKSKPELICNTPFAEHISTSFLPSFAGCHEGKQCTCKECPDKSAGKSKCKSIIFMLCAFIV</sequence>
<evidence type="ECO:0000256" key="1">
    <source>
        <dbReference type="SAM" id="Phobius"/>
    </source>
</evidence>
<evidence type="ECO:0000313" key="2">
    <source>
        <dbReference type="EMBL" id="VDO27932.1"/>
    </source>
</evidence>
<dbReference type="WBParaSite" id="BTMF_0001032501-mRNA-1">
    <property type="protein sequence ID" value="BTMF_0001032501-mRNA-1"/>
    <property type="gene ID" value="BTMF_0001032501"/>
</dbReference>
<evidence type="ECO:0000313" key="3">
    <source>
        <dbReference type="Proteomes" id="UP000280834"/>
    </source>
</evidence>
<keyword evidence="1" id="KW-0472">Membrane</keyword>
<keyword evidence="1" id="KW-0812">Transmembrane</keyword>
<organism evidence="4">
    <name type="scientific">Brugia timori</name>
    <dbReference type="NCBI Taxonomy" id="42155"/>
    <lineage>
        <taxon>Eukaryota</taxon>
        <taxon>Metazoa</taxon>
        <taxon>Ecdysozoa</taxon>
        <taxon>Nematoda</taxon>
        <taxon>Chromadorea</taxon>
        <taxon>Rhabditida</taxon>
        <taxon>Spirurina</taxon>
        <taxon>Spiruromorpha</taxon>
        <taxon>Filarioidea</taxon>
        <taxon>Onchocercidae</taxon>
        <taxon>Brugia</taxon>
    </lineage>
</organism>
<dbReference type="AlphaFoldDB" id="A0A0R3QRI1"/>
<keyword evidence="1" id="KW-1133">Transmembrane helix</keyword>
<accession>A0A0R3QRI1</accession>
<evidence type="ECO:0000313" key="4">
    <source>
        <dbReference type="WBParaSite" id="BTMF_0001032501-mRNA-1"/>
    </source>
</evidence>